<protein>
    <recommendedName>
        <fullName evidence="3">Tox-MPTase3 domain-containing protein</fullName>
    </recommendedName>
</protein>
<name>A0ABV5HD29_9FLAO</name>
<sequence>MYERNLIRSSLKDPNGVPELSENSVKNIKKEVYALFTDDMKKNESLPKIKVGGSNGTKNGDFEYRMDEDGSANGGTVIKFYKSAFKSNYILARTILHEYYHAGDFYSGNAGMKMWSLRYKLNLKGNELQNAYTDYFERGVFNYVRGLGAYQDKNYYYNQKLYHR</sequence>
<dbReference type="Proteomes" id="UP001589562">
    <property type="component" value="Unassembled WGS sequence"/>
</dbReference>
<reference evidence="1 2" key="1">
    <citation type="submission" date="2024-09" db="EMBL/GenBank/DDBJ databases">
        <authorList>
            <person name="Sun Q."/>
            <person name="Mori K."/>
        </authorList>
    </citation>
    <scope>NUCLEOTIDE SEQUENCE [LARGE SCALE GENOMIC DNA]</scope>
    <source>
        <strain evidence="1 2">CECT 8365</strain>
    </source>
</reference>
<organism evidence="1 2">
    <name type="scientific">Flavobacterium gyeonganense</name>
    <dbReference type="NCBI Taxonomy" id="1310418"/>
    <lineage>
        <taxon>Bacteria</taxon>
        <taxon>Pseudomonadati</taxon>
        <taxon>Bacteroidota</taxon>
        <taxon>Flavobacteriia</taxon>
        <taxon>Flavobacteriales</taxon>
        <taxon>Flavobacteriaceae</taxon>
        <taxon>Flavobacterium</taxon>
    </lineage>
</organism>
<proteinExistence type="predicted"/>
<gene>
    <name evidence="1" type="ORF">ACFFVK_14515</name>
</gene>
<evidence type="ECO:0000313" key="1">
    <source>
        <dbReference type="EMBL" id="MFB9109797.1"/>
    </source>
</evidence>
<keyword evidence="2" id="KW-1185">Reference proteome</keyword>
<dbReference type="EMBL" id="JBHMFE010000019">
    <property type="protein sequence ID" value="MFB9109797.1"/>
    <property type="molecule type" value="Genomic_DNA"/>
</dbReference>
<comment type="caution">
    <text evidence="1">The sequence shown here is derived from an EMBL/GenBank/DDBJ whole genome shotgun (WGS) entry which is preliminary data.</text>
</comment>
<dbReference type="RefSeq" id="WP_278011732.1">
    <property type="nucleotide sequence ID" value="NZ_CP121112.1"/>
</dbReference>
<evidence type="ECO:0000313" key="2">
    <source>
        <dbReference type="Proteomes" id="UP001589562"/>
    </source>
</evidence>
<accession>A0ABV5HD29</accession>
<evidence type="ECO:0008006" key="3">
    <source>
        <dbReference type="Google" id="ProtNLM"/>
    </source>
</evidence>